<sequence>MNIKRIVKSVLLFPLLLIGCSSPELNKDIEKLFPSPTEDNKCDLQLTSIDIEPFALDSVESSYIGYLEMKQDTLYLIDKRFCWIFRFTKDGRLIDRQLGLGEGPKEYNCGIIEGYCHLQDGTWAFLDPGAGCNLFSNSFDRQKRLQIMREGSEENKSYENPHMYTADYGFLILRQMGSYLYYNVVAWQGMAEDFISNTNNYFRNAHILMKINLKTGKVEQLLGGFPSHYEKKHAVFQQVSFDINQKEECFFVSYDADSLIYCYDKDYKSLYSFGWQGQDMKVDYRTYSIETTIKERPQIRSEYSYYHDIKYIEELGLLFRPYKKSPDSETDGLQIYRGQTLIADVAVPKGMVVLGYSAPYVYGTTGMDGICESVDMFRFKLE</sequence>
<dbReference type="EMBL" id="JAQPYX010000120">
    <property type="protein sequence ID" value="MDC7150428.1"/>
    <property type="molecule type" value="Genomic_DNA"/>
</dbReference>
<feature type="chain" id="PRO_5043375270" description="DUF4221 domain-containing protein" evidence="1">
    <location>
        <begin position="27"/>
        <end position="382"/>
    </location>
</feature>
<evidence type="ECO:0000256" key="1">
    <source>
        <dbReference type="SAM" id="SignalP"/>
    </source>
</evidence>
<reference evidence="2" key="1">
    <citation type="submission" date="2023-01" db="EMBL/GenBank/DDBJ databases">
        <title>Exploring GABA producing Bacteroides strains toward improving mental health.</title>
        <authorList>
            <person name="Yousuf B."/>
            <person name="Bouhlel N.E."/>
            <person name="Mottawea W."/>
            <person name="Hammami R."/>
        </authorList>
    </citation>
    <scope>NUCLEOTIDE SEQUENCE</scope>
    <source>
        <strain evidence="2">UO.H1047</strain>
    </source>
</reference>
<name>A0AAW6I6P6_9BACT</name>
<protein>
    <recommendedName>
        <fullName evidence="4">DUF4221 domain-containing protein</fullName>
    </recommendedName>
</protein>
<keyword evidence="1" id="KW-0732">Signal</keyword>
<dbReference type="AlphaFoldDB" id="A0AAW6I6P6"/>
<evidence type="ECO:0008006" key="4">
    <source>
        <dbReference type="Google" id="ProtNLM"/>
    </source>
</evidence>
<evidence type="ECO:0000313" key="3">
    <source>
        <dbReference type="Proteomes" id="UP001213646"/>
    </source>
</evidence>
<comment type="caution">
    <text evidence="2">The sequence shown here is derived from an EMBL/GenBank/DDBJ whole genome shotgun (WGS) entry which is preliminary data.</text>
</comment>
<feature type="signal peptide" evidence="1">
    <location>
        <begin position="1"/>
        <end position="26"/>
    </location>
</feature>
<organism evidence="2 3">
    <name type="scientific">Parabacteroides johnsonii</name>
    <dbReference type="NCBI Taxonomy" id="387661"/>
    <lineage>
        <taxon>Bacteria</taxon>
        <taxon>Pseudomonadati</taxon>
        <taxon>Bacteroidota</taxon>
        <taxon>Bacteroidia</taxon>
        <taxon>Bacteroidales</taxon>
        <taxon>Tannerellaceae</taxon>
        <taxon>Parabacteroides</taxon>
    </lineage>
</organism>
<dbReference type="RefSeq" id="WP_272709022.1">
    <property type="nucleotide sequence ID" value="NZ_JAQPYX010000120.1"/>
</dbReference>
<accession>A0AAW6I6P6</accession>
<dbReference type="PROSITE" id="PS51257">
    <property type="entry name" value="PROKAR_LIPOPROTEIN"/>
    <property type="match status" value="1"/>
</dbReference>
<proteinExistence type="predicted"/>
<evidence type="ECO:0000313" key="2">
    <source>
        <dbReference type="EMBL" id="MDC7150428.1"/>
    </source>
</evidence>
<dbReference type="Proteomes" id="UP001213646">
    <property type="component" value="Unassembled WGS sequence"/>
</dbReference>
<gene>
    <name evidence="2" type="ORF">PQG89_13540</name>
</gene>